<dbReference type="Pfam" id="PF03797">
    <property type="entry name" value="Autotransporter"/>
    <property type="match status" value="1"/>
</dbReference>
<dbReference type="EMBL" id="JACJLA010000015">
    <property type="protein sequence ID" value="MBM6913251.1"/>
    <property type="molecule type" value="Genomic_DNA"/>
</dbReference>
<reference evidence="4 5" key="1">
    <citation type="journal article" date="2021" name="Sci. Rep.">
        <title>The distribution of antibiotic resistance genes in chicken gut microbiota commensals.</title>
        <authorList>
            <person name="Juricova H."/>
            <person name="Matiasovicova J."/>
            <person name="Kubasova T."/>
            <person name="Cejkova D."/>
            <person name="Rychlik I."/>
        </authorList>
    </citation>
    <scope>NUCLEOTIDE SEQUENCE [LARGE SCALE GENOMIC DNA]</scope>
    <source>
        <strain evidence="4 5">An537</strain>
    </source>
</reference>
<evidence type="ECO:0000313" key="5">
    <source>
        <dbReference type="Proteomes" id="UP000707138"/>
    </source>
</evidence>
<evidence type="ECO:0000256" key="1">
    <source>
        <dbReference type="SAM" id="MobiDB-lite"/>
    </source>
</evidence>
<dbReference type="InterPro" id="IPR006315">
    <property type="entry name" value="OM_autotransptr_brl_dom"/>
</dbReference>
<dbReference type="Gene3D" id="2.40.128.130">
    <property type="entry name" value="Autotransporter beta-domain"/>
    <property type="match status" value="1"/>
</dbReference>
<proteinExistence type="predicted"/>
<keyword evidence="2" id="KW-0732">Signal</keyword>
<keyword evidence="5" id="KW-1185">Reference proteome</keyword>
<dbReference type="SUPFAM" id="SSF103515">
    <property type="entry name" value="Autotransporter"/>
    <property type="match status" value="1"/>
</dbReference>
<name>A0ABS2GGE0_9FIRM</name>
<organism evidence="4 5">
    <name type="scientific">Veillonella magna</name>
    <dbReference type="NCBI Taxonomy" id="464322"/>
    <lineage>
        <taxon>Bacteria</taxon>
        <taxon>Bacillati</taxon>
        <taxon>Bacillota</taxon>
        <taxon>Negativicutes</taxon>
        <taxon>Veillonellales</taxon>
        <taxon>Veillonellaceae</taxon>
        <taxon>Veillonella</taxon>
    </lineage>
</organism>
<dbReference type="InterPro" id="IPR005546">
    <property type="entry name" value="Autotransporte_beta"/>
</dbReference>
<accession>A0ABS2GGE0</accession>
<evidence type="ECO:0000313" key="4">
    <source>
        <dbReference type="EMBL" id="MBM6913251.1"/>
    </source>
</evidence>
<protein>
    <submittedName>
        <fullName evidence="4">Autotransporter outer membrane beta-barrel domain-containing protein</fullName>
    </submittedName>
</protein>
<feature type="compositionally biased region" description="Basic and acidic residues" evidence="1">
    <location>
        <begin position="380"/>
        <end position="392"/>
    </location>
</feature>
<evidence type="ECO:0000256" key="2">
    <source>
        <dbReference type="SAM" id="SignalP"/>
    </source>
</evidence>
<feature type="chain" id="PRO_5045205066" evidence="2">
    <location>
        <begin position="26"/>
        <end position="733"/>
    </location>
</feature>
<gene>
    <name evidence="4" type="ORF">H6A01_07950</name>
</gene>
<evidence type="ECO:0000259" key="3">
    <source>
        <dbReference type="PROSITE" id="PS51208"/>
    </source>
</evidence>
<feature type="domain" description="Autotransporter" evidence="3">
    <location>
        <begin position="465"/>
        <end position="733"/>
    </location>
</feature>
<dbReference type="NCBIfam" id="TIGR01414">
    <property type="entry name" value="autotrans_barl"/>
    <property type="match status" value="1"/>
</dbReference>
<dbReference type="RefSeq" id="WP_205088208.1">
    <property type="nucleotide sequence ID" value="NZ_JACJLA010000015.1"/>
</dbReference>
<comment type="caution">
    <text evidence="4">The sequence shown here is derived from an EMBL/GenBank/DDBJ whole genome shotgun (WGS) entry which is preliminary data.</text>
</comment>
<dbReference type="PROSITE" id="PS51208">
    <property type="entry name" value="AUTOTRANSPORTER"/>
    <property type="match status" value="1"/>
</dbReference>
<dbReference type="InterPro" id="IPR036709">
    <property type="entry name" value="Autotransporte_beta_dom_sf"/>
</dbReference>
<sequence>MINKKIATRIMLALSLGVAWNAAGATDSESTDDHTVIITEHDYLDGRIDGPYENGSTVIIKGGKGDEVQGGYDTHGDSANDNTVIIDGKDSHYATITGGRSISQEAYRNVVDFKSGNVIDEIIGGEGSHYGNENKVIIREDGKTGYGIAVFGGDSRIHSDKNEVIIHGNQIYDDIVGGSVEVWDDTYVPQTSAINNTVSINGPITVNGDIMGGIIMNDRSGKIFKDIPFERLKQGNTLNINTFGVTAGNIYNFENINFNLPKQLEDKAMLTLTKNEATDLTGSKIVAHVAGDTNVTGPTKIVLLDKKQGELIMKDATTRNQLTVTQGVSRVTSLKMQTEDNDIVLYINGKPATDTTEPATKPDETTKPDKPATDTNEPATKPDETAKPDKTTTDTNEPTTNSGETTKPDTPSNNTDSVFHHGDPLMEQTKSLVETAVAMASFTNKGADSVAETMASSVKAVIAKNNGNDSPFFNSTMFALKYETGSHIKTYGSTTQIGFGMQREKANGTVTFAPFMEYGVGKYSSLVDSGVRGDGDIHNFGGGMLVRYDTNTGAYYEGALRVGRISGDYRGIFTVGGPQAVSFDSDATYVTAHAGVGYKKPLSDTTTLDTYGTYFYSHTGGDTVRLSTGETYDFDAVDSHRLRVGTRYTKDFSNHHAVYAGLGVEHEFDGEAIAYYDGASTPSPRLKGTSGLIELGWSHNVGKARSTYQQIGVTGWFGRERGITAHANFGWVF</sequence>
<feature type="signal peptide" evidence="2">
    <location>
        <begin position="1"/>
        <end position="25"/>
    </location>
</feature>
<dbReference type="Proteomes" id="UP000707138">
    <property type="component" value="Unassembled WGS sequence"/>
</dbReference>
<feature type="region of interest" description="Disordered" evidence="1">
    <location>
        <begin position="350"/>
        <end position="422"/>
    </location>
</feature>
<feature type="compositionally biased region" description="Polar residues" evidence="1">
    <location>
        <begin position="402"/>
        <end position="417"/>
    </location>
</feature>
<feature type="compositionally biased region" description="Basic and acidic residues" evidence="1">
    <location>
        <begin position="360"/>
        <end position="372"/>
    </location>
</feature>